<evidence type="ECO:0000256" key="1">
    <source>
        <dbReference type="ARBA" id="ARBA00004613"/>
    </source>
</evidence>
<sequence>MMWTTTVILLLVPHLLSSTDTGHSSYFSQSETVNEDPSDAPVKGQKLPGGVKGQDTCSIPCDITVKLLRDEKHSICGQLQQSLLSFGRSTRKLIRDVMEEQQRALDILSGQVTELMTKVQTLSSEVQRSNTELYSVKPVQSHGRDCSDIKDNLLSVVPKIPSGIYIIHPENTDFSFEVFCEMDYMGGGWTVMQRRADGLTDFKRAWADYVDGFGNLAGEHWLGLKKAFHIVNQKDTRFQLHIALVSHDDVISYAAYDDFDLDNETEFFSIHLGRYAGSAGDAFRGYDQDQNQDTAPFSASDVDNDGCNPSCSIDNRTVESCSSRHNQTGWWFNRCGLANLNGTPEDAERDQGQRTHMLWDTWRQNGVPHTIKSVTMKIRRIATNN</sequence>
<dbReference type="GO" id="GO:0005577">
    <property type="term" value="C:fibrinogen complex"/>
    <property type="evidence" value="ECO:0007669"/>
    <property type="project" value="TreeGrafter"/>
</dbReference>
<keyword evidence="6" id="KW-0732">Signal</keyword>
<keyword evidence="4" id="KW-0325">Glycoprotein</keyword>
<dbReference type="InterPro" id="IPR002181">
    <property type="entry name" value="Fibrinogen_a/b/g_C_dom"/>
</dbReference>
<dbReference type="InterPro" id="IPR020837">
    <property type="entry name" value="Fibrinogen_CS"/>
</dbReference>
<keyword evidence="3" id="KW-1015">Disulfide bond</keyword>
<dbReference type="SUPFAM" id="SSF56496">
    <property type="entry name" value="Fibrinogen C-terminal domain-like"/>
    <property type="match status" value="1"/>
</dbReference>
<keyword evidence="9" id="KW-1185">Reference proteome</keyword>
<evidence type="ECO:0000313" key="8">
    <source>
        <dbReference type="EMBL" id="KAK9536631.1"/>
    </source>
</evidence>
<dbReference type="AlphaFoldDB" id="A0AAW1FPI0"/>
<dbReference type="PANTHER" id="PTHR47221">
    <property type="entry name" value="FIBRINOGEN ALPHA CHAIN"/>
    <property type="match status" value="1"/>
</dbReference>
<feature type="region of interest" description="Disordered" evidence="5">
    <location>
        <begin position="26"/>
        <end position="49"/>
    </location>
</feature>
<proteinExistence type="predicted"/>
<feature type="signal peptide" evidence="6">
    <location>
        <begin position="1"/>
        <end position="18"/>
    </location>
</feature>
<comment type="caution">
    <text evidence="8">The sequence shown here is derived from an EMBL/GenBank/DDBJ whole genome shotgun (WGS) entry which is preliminary data.</text>
</comment>
<dbReference type="GO" id="GO:0034116">
    <property type="term" value="P:positive regulation of heterotypic cell-cell adhesion"/>
    <property type="evidence" value="ECO:0007669"/>
    <property type="project" value="TreeGrafter"/>
</dbReference>
<evidence type="ECO:0000256" key="2">
    <source>
        <dbReference type="ARBA" id="ARBA00022525"/>
    </source>
</evidence>
<organism evidence="8 9">
    <name type="scientific">Zoarces viviparus</name>
    <name type="common">Viviparous eelpout</name>
    <name type="synonym">Blennius viviparus</name>
    <dbReference type="NCBI Taxonomy" id="48416"/>
    <lineage>
        <taxon>Eukaryota</taxon>
        <taxon>Metazoa</taxon>
        <taxon>Chordata</taxon>
        <taxon>Craniata</taxon>
        <taxon>Vertebrata</taxon>
        <taxon>Euteleostomi</taxon>
        <taxon>Actinopterygii</taxon>
        <taxon>Neopterygii</taxon>
        <taxon>Teleostei</taxon>
        <taxon>Neoteleostei</taxon>
        <taxon>Acanthomorphata</taxon>
        <taxon>Eupercaria</taxon>
        <taxon>Perciformes</taxon>
        <taxon>Cottioidei</taxon>
        <taxon>Zoarcales</taxon>
        <taxon>Zoarcidae</taxon>
        <taxon>Zoarcinae</taxon>
        <taxon>Zoarces</taxon>
    </lineage>
</organism>
<dbReference type="CDD" id="cd00087">
    <property type="entry name" value="FReD"/>
    <property type="match status" value="1"/>
</dbReference>
<dbReference type="Gene3D" id="3.90.215.10">
    <property type="entry name" value="Gamma Fibrinogen, chain A, domain 1"/>
    <property type="match status" value="1"/>
</dbReference>
<comment type="subcellular location">
    <subcellularLocation>
        <location evidence="1">Secreted</location>
    </subcellularLocation>
</comment>
<dbReference type="GO" id="GO:0030674">
    <property type="term" value="F:protein-macromolecule adaptor activity"/>
    <property type="evidence" value="ECO:0007669"/>
    <property type="project" value="TreeGrafter"/>
</dbReference>
<evidence type="ECO:0000313" key="9">
    <source>
        <dbReference type="Proteomes" id="UP001488805"/>
    </source>
</evidence>
<dbReference type="Proteomes" id="UP001488805">
    <property type="component" value="Unassembled WGS sequence"/>
</dbReference>
<dbReference type="GO" id="GO:0070527">
    <property type="term" value="P:platelet aggregation"/>
    <property type="evidence" value="ECO:0007669"/>
    <property type="project" value="TreeGrafter"/>
</dbReference>
<feature type="domain" description="Fibrinogen C-terminal" evidence="7">
    <location>
        <begin position="137"/>
        <end position="382"/>
    </location>
</feature>
<evidence type="ECO:0000256" key="4">
    <source>
        <dbReference type="ARBA" id="ARBA00023180"/>
    </source>
</evidence>
<dbReference type="InterPro" id="IPR036056">
    <property type="entry name" value="Fibrinogen-like_C"/>
</dbReference>
<evidence type="ECO:0000256" key="3">
    <source>
        <dbReference type="ARBA" id="ARBA00023157"/>
    </source>
</evidence>
<dbReference type="GO" id="GO:0005201">
    <property type="term" value="F:extracellular matrix structural constituent"/>
    <property type="evidence" value="ECO:0007669"/>
    <property type="project" value="TreeGrafter"/>
</dbReference>
<dbReference type="PROSITE" id="PS51406">
    <property type="entry name" value="FIBRINOGEN_C_2"/>
    <property type="match status" value="1"/>
</dbReference>
<reference evidence="8 9" key="1">
    <citation type="journal article" date="2024" name="Genome Biol. Evol.">
        <title>Chromosome-level genome assembly of the viviparous eelpout Zoarces viviparus.</title>
        <authorList>
            <person name="Fuhrmann N."/>
            <person name="Brasseur M.V."/>
            <person name="Bakowski C.E."/>
            <person name="Podsiadlowski L."/>
            <person name="Prost S."/>
            <person name="Krehenwinkel H."/>
            <person name="Mayer C."/>
        </authorList>
    </citation>
    <scope>NUCLEOTIDE SEQUENCE [LARGE SCALE GENOMIC DNA]</scope>
    <source>
        <strain evidence="8">NO-MEL_2022_Ind0_liver</strain>
    </source>
</reference>
<protein>
    <recommendedName>
        <fullName evidence="7">Fibrinogen C-terminal domain-containing protein</fullName>
    </recommendedName>
</protein>
<keyword evidence="2" id="KW-0964">Secreted</keyword>
<gene>
    <name evidence="8" type="ORF">VZT92_006398</name>
</gene>
<dbReference type="NCBIfam" id="NF040941">
    <property type="entry name" value="GGGWT_bact"/>
    <property type="match status" value="1"/>
</dbReference>
<feature type="chain" id="PRO_5043553400" description="Fibrinogen C-terminal domain-containing protein" evidence="6">
    <location>
        <begin position="19"/>
        <end position="385"/>
    </location>
</feature>
<dbReference type="InterPro" id="IPR014716">
    <property type="entry name" value="Fibrinogen_a/b/g_C_1"/>
</dbReference>
<accession>A0AAW1FPI0</accession>
<dbReference type="Gene3D" id="4.10.530.10">
    <property type="entry name" value="Gamma-fibrinogen Carboxyl Terminal Fragment, domain 2"/>
    <property type="match status" value="1"/>
</dbReference>
<dbReference type="EMBL" id="JBCEZU010000045">
    <property type="protein sequence ID" value="KAK9536631.1"/>
    <property type="molecule type" value="Genomic_DNA"/>
</dbReference>
<dbReference type="SMART" id="SM00186">
    <property type="entry name" value="FBG"/>
    <property type="match status" value="1"/>
</dbReference>
<dbReference type="InterPro" id="IPR037579">
    <property type="entry name" value="FIB_ANG-like"/>
</dbReference>
<dbReference type="Pfam" id="PF00147">
    <property type="entry name" value="Fibrinogen_C"/>
    <property type="match status" value="1"/>
</dbReference>
<dbReference type="GO" id="GO:0072377">
    <property type="term" value="P:blood coagulation, common pathway"/>
    <property type="evidence" value="ECO:0007669"/>
    <property type="project" value="TreeGrafter"/>
</dbReference>
<dbReference type="PANTHER" id="PTHR47221:SF5">
    <property type="entry name" value="FIBRINOGEN C-TERMINAL DOMAIN-CONTAINING PROTEIN"/>
    <property type="match status" value="1"/>
</dbReference>
<evidence type="ECO:0000256" key="6">
    <source>
        <dbReference type="SAM" id="SignalP"/>
    </source>
</evidence>
<evidence type="ECO:0000256" key="5">
    <source>
        <dbReference type="SAM" id="MobiDB-lite"/>
    </source>
</evidence>
<dbReference type="GO" id="GO:0042730">
    <property type="term" value="P:fibrinolysis"/>
    <property type="evidence" value="ECO:0007669"/>
    <property type="project" value="TreeGrafter"/>
</dbReference>
<dbReference type="PROSITE" id="PS00514">
    <property type="entry name" value="FIBRINOGEN_C_1"/>
    <property type="match status" value="1"/>
</dbReference>
<evidence type="ECO:0000259" key="7">
    <source>
        <dbReference type="PROSITE" id="PS51406"/>
    </source>
</evidence>
<name>A0AAW1FPI0_ZOAVI</name>